<feature type="compositionally biased region" description="Basic residues" evidence="2">
    <location>
        <begin position="460"/>
        <end position="483"/>
    </location>
</feature>
<comment type="caution">
    <text evidence="3">The sequence shown here is derived from an EMBL/GenBank/DDBJ whole genome shotgun (WGS) entry which is preliminary data.</text>
</comment>
<protein>
    <submittedName>
        <fullName evidence="3">Uncharacterized protein</fullName>
    </submittedName>
</protein>
<feature type="region of interest" description="Disordered" evidence="2">
    <location>
        <begin position="452"/>
        <end position="483"/>
    </location>
</feature>
<reference evidence="3 4" key="1">
    <citation type="submission" date="2016-11" db="EMBL/GenBank/DDBJ databases">
        <title>The macronuclear genome of Stentor coeruleus: a giant cell with tiny introns.</title>
        <authorList>
            <person name="Slabodnick M."/>
            <person name="Ruby J.G."/>
            <person name="Reiff S.B."/>
            <person name="Swart E.C."/>
            <person name="Gosai S."/>
            <person name="Prabakaran S."/>
            <person name="Witkowska E."/>
            <person name="Larue G.E."/>
            <person name="Fisher S."/>
            <person name="Freeman R.M."/>
            <person name="Gunawardena J."/>
            <person name="Chu W."/>
            <person name="Stover N.A."/>
            <person name="Gregory B.D."/>
            <person name="Nowacki M."/>
            <person name="Derisi J."/>
            <person name="Roy S.W."/>
            <person name="Marshall W.F."/>
            <person name="Sood P."/>
        </authorList>
    </citation>
    <scope>NUCLEOTIDE SEQUENCE [LARGE SCALE GENOMIC DNA]</scope>
    <source>
        <strain evidence="3">WM001</strain>
    </source>
</reference>
<gene>
    <name evidence="3" type="ORF">SteCoe_3897</name>
</gene>
<keyword evidence="1" id="KW-0175">Coiled coil</keyword>
<feature type="compositionally biased region" description="Low complexity" evidence="2">
    <location>
        <begin position="286"/>
        <end position="300"/>
    </location>
</feature>
<dbReference type="AlphaFoldDB" id="A0A1R2CW13"/>
<dbReference type="Proteomes" id="UP000187209">
    <property type="component" value="Unassembled WGS sequence"/>
</dbReference>
<evidence type="ECO:0000313" key="3">
    <source>
        <dbReference type="EMBL" id="OMJ93198.1"/>
    </source>
</evidence>
<feature type="compositionally biased region" description="Basic residues" evidence="2">
    <location>
        <begin position="327"/>
        <end position="336"/>
    </location>
</feature>
<feature type="compositionally biased region" description="Polar residues" evidence="2">
    <location>
        <begin position="400"/>
        <end position="433"/>
    </location>
</feature>
<feature type="compositionally biased region" description="Acidic residues" evidence="2">
    <location>
        <begin position="367"/>
        <end position="379"/>
    </location>
</feature>
<feature type="compositionally biased region" description="Polar residues" evidence="2">
    <location>
        <begin position="546"/>
        <end position="559"/>
    </location>
</feature>
<accession>A0A1R2CW13</accession>
<evidence type="ECO:0000256" key="2">
    <source>
        <dbReference type="SAM" id="MobiDB-lite"/>
    </source>
</evidence>
<feature type="compositionally biased region" description="Basic and acidic residues" evidence="2">
    <location>
        <begin position="307"/>
        <end position="316"/>
    </location>
</feature>
<feature type="region of interest" description="Disordered" evidence="2">
    <location>
        <begin position="534"/>
        <end position="565"/>
    </location>
</feature>
<feature type="region of interest" description="Disordered" evidence="2">
    <location>
        <begin position="254"/>
        <end position="433"/>
    </location>
</feature>
<evidence type="ECO:0000313" key="4">
    <source>
        <dbReference type="Proteomes" id="UP000187209"/>
    </source>
</evidence>
<sequence length="980" mass="111995">MFGMEEEKKDNKEKEKEKENENENEDIKRCEKKEMKKMEGEDKAKGEDKKIEDVRGREGVKKMDGKKENKKIDEDKNIKGNTKFKEEDKSLKSKANNELDVLDSKKQETKITSIEKITVKTKDSKDNIYNKNIVGEEKKSLKLNVENRKGGGFKEDNKDRSKILKEVEDDKKDKNKQIIKAVEEKKDRNKQMIKVIEEKKEKNQDYKSGKTIEKNKKLQEDKKVEKPKTSTKIQQEDLKNNKIKPEIKVKTNVTIGKQQEKPKKLFPQEIEKFDSENLDTAETPKIKASIKSLKAKSQSLENQKNSKTSEKPDKNPKISTKSTKPINKARIKKKSSKSSEKSISSSEDNQESSENDYESDGIKEIIEEISSDEDMEESSEISSEQQKSLENSPHLDPSLKIQTSKILKKSQNPTSKTPNLTIKTESIVPNPNSLEDLLSTPSIIPQKQIIIAKSSLQSKNSKRIKSKKNTKKGSKTRKKHPKKVQLYSVEGQDVVISIMNEDKKSSEFPQIDENPTTQIDPQSSNNLLENSLSLLSPTSETPKPSHLSSQGTLVTTSRSSTKDHNNLLDFKRNSSKILNFPSKGLKKDPIKSFISNFSIALLETINQIAKNQPKKLIKPFIDTSKSFSQSYDPSITPTSPASPSFQQLEKALNALKIDNDYEDEGKDSVNNLPQDYIPKLYTSYSLLIPNNKPENIPSSLTQRPTLISSPTKLSDKYKNISKFYSKKTEYEKIPSLLSKFSTIQKVPTNGTLKNAHSDSSDSDNLTSSLYSESESIDYRRSDYMKHSALYEVENFELIKNLANTIYGANFFDMSGNNSKTPSARGSILALSEEVVKVLKDCEEGKGEENNEERGKVESFEKEVDRNELNIMFEQNNERYLFFKQDSINFKVPKMEFNTEKLVIENGLDFDNKRRIELKNQFLTSRPYFSDSDESEECTFIKIIPAEENIADKLKFDKKSIQRALQRKKSYPKQPYLAMIK</sequence>
<feature type="region of interest" description="Disordered" evidence="2">
    <location>
        <begin position="1"/>
        <end position="96"/>
    </location>
</feature>
<evidence type="ECO:0000256" key="1">
    <source>
        <dbReference type="SAM" id="Coils"/>
    </source>
</evidence>
<feature type="compositionally biased region" description="Acidic residues" evidence="2">
    <location>
        <begin position="348"/>
        <end position="359"/>
    </location>
</feature>
<organism evidence="3 4">
    <name type="scientific">Stentor coeruleus</name>
    <dbReference type="NCBI Taxonomy" id="5963"/>
    <lineage>
        <taxon>Eukaryota</taxon>
        <taxon>Sar</taxon>
        <taxon>Alveolata</taxon>
        <taxon>Ciliophora</taxon>
        <taxon>Postciliodesmatophora</taxon>
        <taxon>Heterotrichea</taxon>
        <taxon>Heterotrichida</taxon>
        <taxon>Stentoridae</taxon>
        <taxon>Stentor</taxon>
    </lineage>
</organism>
<dbReference type="EMBL" id="MPUH01000047">
    <property type="protein sequence ID" value="OMJ93198.1"/>
    <property type="molecule type" value="Genomic_DNA"/>
</dbReference>
<name>A0A1R2CW13_9CILI</name>
<proteinExistence type="predicted"/>
<feature type="coiled-coil region" evidence="1">
    <location>
        <begin position="849"/>
        <end position="876"/>
    </location>
</feature>
<feature type="region of interest" description="Disordered" evidence="2">
    <location>
        <begin position="505"/>
        <end position="524"/>
    </location>
</feature>
<keyword evidence="4" id="KW-1185">Reference proteome</keyword>
<feature type="region of interest" description="Disordered" evidence="2">
    <location>
        <begin position="197"/>
        <end position="241"/>
    </location>
</feature>
<feature type="compositionally biased region" description="Polar residues" evidence="2">
    <location>
        <begin position="513"/>
        <end position="522"/>
    </location>
</feature>
<feature type="region of interest" description="Disordered" evidence="2">
    <location>
        <begin position="147"/>
        <end position="174"/>
    </location>
</feature>